<dbReference type="Proteomes" id="UP000034875">
    <property type="component" value="Unassembled WGS sequence"/>
</dbReference>
<proteinExistence type="inferred from homology"/>
<comment type="similarity">
    <text evidence="1">Belongs to the DprA/Smf family.</text>
</comment>
<evidence type="ECO:0000259" key="2">
    <source>
        <dbReference type="Pfam" id="PF02481"/>
    </source>
</evidence>
<organism evidence="3 4">
    <name type="scientific">candidate division CPR1 bacterium GW2011_GWA2_42_17</name>
    <dbReference type="NCBI Taxonomy" id="1618341"/>
    <lineage>
        <taxon>Bacteria</taxon>
        <taxon>candidate division CPR1</taxon>
    </lineage>
</organism>
<dbReference type="InterPro" id="IPR036388">
    <property type="entry name" value="WH-like_DNA-bd_sf"/>
</dbReference>
<dbReference type="Gene3D" id="3.40.50.450">
    <property type="match status" value="1"/>
</dbReference>
<dbReference type="SUPFAM" id="SSF102405">
    <property type="entry name" value="MCP/YpsA-like"/>
    <property type="match status" value="1"/>
</dbReference>
<dbReference type="NCBIfam" id="TIGR00732">
    <property type="entry name" value="dprA"/>
    <property type="match status" value="1"/>
</dbReference>
<dbReference type="InterPro" id="IPR057666">
    <property type="entry name" value="DrpA_SLOG"/>
</dbReference>
<evidence type="ECO:0000256" key="1">
    <source>
        <dbReference type="ARBA" id="ARBA00006525"/>
    </source>
</evidence>
<dbReference type="GO" id="GO:0009294">
    <property type="term" value="P:DNA-mediated transformation"/>
    <property type="evidence" value="ECO:0007669"/>
    <property type="project" value="InterPro"/>
</dbReference>
<dbReference type="PATRIC" id="fig|1618341.3.peg.200"/>
<dbReference type="PANTHER" id="PTHR43022">
    <property type="entry name" value="PROTEIN SMF"/>
    <property type="match status" value="1"/>
</dbReference>
<dbReference type="Gene3D" id="1.10.10.10">
    <property type="entry name" value="Winged helix-like DNA-binding domain superfamily/Winged helix DNA-binding domain"/>
    <property type="match status" value="1"/>
</dbReference>
<dbReference type="InterPro" id="IPR003488">
    <property type="entry name" value="DprA"/>
</dbReference>
<name>A0A0G1BD06_9BACT</name>
<dbReference type="PANTHER" id="PTHR43022:SF1">
    <property type="entry name" value="PROTEIN SMF"/>
    <property type="match status" value="1"/>
</dbReference>
<comment type="caution">
    <text evidence="3">The sequence shown here is derived from an EMBL/GenBank/DDBJ whole genome shotgun (WGS) entry which is preliminary data.</text>
</comment>
<sequence>MDKTLQVKIQKLLPKNFPPLLKEINDPPEKLYILGELPPKECKYLCVVGSRKYSEYGRQAVEKLIAGLRGYPIVIVSGLALGIDSIAHRAALDAGLITIAVPGSGLNPKVLYPASHRQLAEKIVAAGGCLLSEFEPDFRPTAYSFPQRNRIMAGLSHAVLVVEAELKSGTLITSKFATEYNRDVFTVPGSIFSRTSTGPHMLIRLGATPITSSAELLETLGLELKTKNSQRQTSYADCSPAELKIIAALKTPLLRDELISALGMSARDTNTLLSIMEIKGLIKESMGEIHLA</sequence>
<accession>A0A0G1BD06</accession>
<dbReference type="EMBL" id="LCCZ01000009">
    <property type="protein sequence ID" value="KKS44241.1"/>
    <property type="molecule type" value="Genomic_DNA"/>
</dbReference>
<gene>
    <name evidence="3" type="ORF">UV05_C0009G0020</name>
</gene>
<reference evidence="3 4" key="1">
    <citation type="journal article" date="2015" name="Nature">
        <title>rRNA introns, odd ribosomes, and small enigmatic genomes across a large radiation of phyla.</title>
        <authorList>
            <person name="Brown C.T."/>
            <person name="Hug L.A."/>
            <person name="Thomas B.C."/>
            <person name="Sharon I."/>
            <person name="Castelle C.J."/>
            <person name="Singh A."/>
            <person name="Wilkins M.J."/>
            <person name="Williams K.H."/>
            <person name="Banfield J.F."/>
        </authorList>
    </citation>
    <scope>NUCLEOTIDE SEQUENCE [LARGE SCALE GENOMIC DNA]</scope>
</reference>
<feature type="domain" description="Smf/DprA SLOG" evidence="2">
    <location>
        <begin position="15"/>
        <end position="220"/>
    </location>
</feature>
<dbReference type="AlphaFoldDB" id="A0A0G1BD06"/>
<evidence type="ECO:0000313" key="3">
    <source>
        <dbReference type="EMBL" id="KKS44241.1"/>
    </source>
</evidence>
<protein>
    <submittedName>
        <fullName evidence="3">Protecting protein DprA protein</fullName>
    </submittedName>
</protein>
<dbReference type="Pfam" id="PF02481">
    <property type="entry name" value="DNA_processg_A"/>
    <property type="match status" value="1"/>
</dbReference>
<evidence type="ECO:0000313" key="4">
    <source>
        <dbReference type="Proteomes" id="UP000034875"/>
    </source>
</evidence>